<dbReference type="Proteomes" id="UP000031532">
    <property type="component" value="Unassembled WGS sequence"/>
</dbReference>
<evidence type="ECO:0000256" key="6">
    <source>
        <dbReference type="SAM" id="Phobius"/>
    </source>
</evidence>
<dbReference type="SUPFAM" id="SSF54523">
    <property type="entry name" value="Pili subunits"/>
    <property type="match status" value="1"/>
</dbReference>
<comment type="caution">
    <text evidence="7">The sequence shown here is derived from an EMBL/GenBank/DDBJ whole genome shotgun (WGS) entry which is preliminary data.</text>
</comment>
<dbReference type="GO" id="GO:0015627">
    <property type="term" value="C:type II protein secretion system complex"/>
    <property type="evidence" value="ECO:0007669"/>
    <property type="project" value="InterPro"/>
</dbReference>
<dbReference type="PROSITE" id="PS00409">
    <property type="entry name" value="PROKAR_NTER_METHYL"/>
    <property type="match status" value="1"/>
</dbReference>
<gene>
    <name evidence="7" type="ORF">QH73_0009025</name>
</gene>
<keyword evidence="4 6" id="KW-1133">Transmembrane helix</keyword>
<comment type="subcellular location">
    <subcellularLocation>
        <location evidence="1">Membrane</location>
        <topology evidence="1">Single-pass membrane protein</topology>
    </subcellularLocation>
</comment>
<feature type="transmembrane region" description="Helical" evidence="6">
    <location>
        <begin position="27"/>
        <end position="46"/>
    </location>
</feature>
<keyword evidence="5 6" id="KW-0472">Membrane</keyword>
<evidence type="ECO:0000313" key="8">
    <source>
        <dbReference type="Proteomes" id="UP000031532"/>
    </source>
</evidence>
<dbReference type="PRINTS" id="PR00813">
    <property type="entry name" value="BCTERIALGSPG"/>
</dbReference>
<accession>A0A9X5I4D8</accession>
<protein>
    <submittedName>
        <fullName evidence="7">Prepilin-type N-terminal cleavage/methylation domain-containing protein</fullName>
    </submittedName>
</protein>
<keyword evidence="3 6" id="KW-0812">Transmembrane</keyword>
<organism evidence="7 8">
    <name type="scientific">Scytonema millei VB511283</name>
    <dbReference type="NCBI Taxonomy" id="1245923"/>
    <lineage>
        <taxon>Bacteria</taxon>
        <taxon>Bacillati</taxon>
        <taxon>Cyanobacteriota</taxon>
        <taxon>Cyanophyceae</taxon>
        <taxon>Nostocales</taxon>
        <taxon>Scytonemataceae</taxon>
        <taxon>Scytonema</taxon>
    </lineage>
</organism>
<reference evidence="7 8" key="1">
    <citation type="journal article" date="2015" name="Genome Announc.">
        <title>Draft Genome Sequence of the Terrestrial Cyanobacterium Scytonema millei VB511283, Isolated from Eastern India.</title>
        <authorList>
            <person name="Sen D."/>
            <person name="Chandrababunaidu M.M."/>
            <person name="Singh D."/>
            <person name="Sanghi N."/>
            <person name="Ghorai A."/>
            <person name="Mishra G.P."/>
            <person name="Madduluri M."/>
            <person name="Adhikary S.P."/>
            <person name="Tripathy S."/>
        </authorList>
    </citation>
    <scope>NUCLEOTIDE SEQUENCE [LARGE SCALE GENOMIC DNA]</scope>
    <source>
        <strain evidence="7 8">VB511283</strain>
    </source>
</reference>
<dbReference type="NCBIfam" id="TIGR02532">
    <property type="entry name" value="IV_pilin_GFxxxE"/>
    <property type="match status" value="1"/>
</dbReference>
<dbReference type="GO" id="GO:0016020">
    <property type="term" value="C:membrane"/>
    <property type="evidence" value="ECO:0007669"/>
    <property type="project" value="UniProtKB-SubCell"/>
</dbReference>
<evidence type="ECO:0000313" key="7">
    <source>
        <dbReference type="EMBL" id="NHC34801.1"/>
    </source>
</evidence>
<dbReference type="Gene3D" id="3.30.700.10">
    <property type="entry name" value="Glycoprotein, Type 4 Pilin"/>
    <property type="match status" value="1"/>
</dbReference>
<evidence type="ECO:0000256" key="2">
    <source>
        <dbReference type="ARBA" id="ARBA00022481"/>
    </source>
</evidence>
<dbReference type="InterPro" id="IPR012902">
    <property type="entry name" value="N_methyl_site"/>
</dbReference>
<dbReference type="RefSeq" id="WP_052290178.1">
    <property type="nucleotide sequence ID" value="NZ_JTJC03000002.1"/>
</dbReference>
<keyword evidence="8" id="KW-1185">Reference proteome</keyword>
<dbReference type="InterPro" id="IPR000983">
    <property type="entry name" value="Bac_GSPG_pilin"/>
</dbReference>
<dbReference type="InterPro" id="IPR045584">
    <property type="entry name" value="Pilin-like"/>
</dbReference>
<dbReference type="InterPro" id="IPR031975">
    <property type="entry name" value="Pilin_GH"/>
</dbReference>
<sequence length="174" mass="18569">MKNKFIALQLFLKISNKQNSGFTLIELLVVIIIIGILSAIALPSFLNQTVKARQSEAKNNIGAMNRSQQAYYFENQEFAEDTAGGATAINKLGIGIKNSVNYRYAATSITAIDADVTNKAQAQQANLKGYAGGVFTSVGLTQVILCEVTTPNLGLPGNPVSANACDASNQIRIQ</sequence>
<evidence type="ECO:0000256" key="4">
    <source>
        <dbReference type="ARBA" id="ARBA00022989"/>
    </source>
</evidence>
<proteinExistence type="predicted"/>
<evidence type="ECO:0000256" key="5">
    <source>
        <dbReference type="ARBA" id="ARBA00023136"/>
    </source>
</evidence>
<dbReference type="OrthoDB" id="467711at2"/>
<keyword evidence="2" id="KW-0488">Methylation</keyword>
<evidence type="ECO:0000256" key="1">
    <source>
        <dbReference type="ARBA" id="ARBA00004167"/>
    </source>
</evidence>
<dbReference type="Pfam" id="PF07963">
    <property type="entry name" value="N_methyl"/>
    <property type="match status" value="1"/>
</dbReference>
<name>A0A9X5I4D8_9CYAN</name>
<dbReference type="AlphaFoldDB" id="A0A9X5I4D8"/>
<dbReference type="Pfam" id="PF16734">
    <property type="entry name" value="Pilin_GH"/>
    <property type="match status" value="1"/>
</dbReference>
<evidence type="ECO:0000256" key="3">
    <source>
        <dbReference type="ARBA" id="ARBA00022692"/>
    </source>
</evidence>
<dbReference type="GO" id="GO:0015628">
    <property type="term" value="P:protein secretion by the type II secretion system"/>
    <property type="evidence" value="ECO:0007669"/>
    <property type="project" value="InterPro"/>
</dbReference>
<dbReference type="PANTHER" id="PTHR30093:SF44">
    <property type="entry name" value="TYPE II SECRETION SYSTEM CORE PROTEIN G"/>
    <property type="match status" value="1"/>
</dbReference>
<dbReference type="EMBL" id="JTJC03000002">
    <property type="protein sequence ID" value="NHC34801.1"/>
    <property type="molecule type" value="Genomic_DNA"/>
</dbReference>
<dbReference type="PANTHER" id="PTHR30093">
    <property type="entry name" value="GENERAL SECRETION PATHWAY PROTEIN G"/>
    <property type="match status" value="1"/>
</dbReference>